<dbReference type="EMBL" id="JAZHGA010000001">
    <property type="protein sequence ID" value="MEM5338071.1"/>
    <property type="molecule type" value="Genomic_DNA"/>
</dbReference>
<dbReference type="CDD" id="cd03178">
    <property type="entry name" value="GST_C_Ure2p_like"/>
    <property type="match status" value="1"/>
</dbReference>
<dbReference type="SFLD" id="SFLDG01151">
    <property type="entry name" value="Main.2:_Nu-like"/>
    <property type="match status" value="1"/>
</dbReference>
<proteinExistence type="inferred from homology"/>
<evidence type="ECO:0000259" key="3">
    <source>
        <dbReference type="PROSITE" id="PS50405"/>
    </source>
</evidence>
<dbReference type="InterPro" id="IPR004046">
    <property type="entry name" value="GST_C"/>
</dbReference>
<comment type="caution">
    <text evidence="5">The sequence shown here is derived from an EMBL/GenBank/DDBJ whole genome shotgun (WGS) entry which is preliminary data.</text>
</comment>
<dbReference type="Pfam" id="PF02798">
    <property type="entry name" value="GST_N"/>
    <property type="match status" value="1"/>
</dbReference>
<reference evidence="4 7" key="3">
    <citation type="submission" date="2024-01" db="EMBL/GenBank/DDBJ databases">
        <title>The diversity of rhizobia nodulating Mimosa spp. in eleven states of Brazil covering several biomes is determined by host plant, location, and edaphic factors.</title>
        <authorList>
            <person name="Rouws L."/>
            <person name="Barauna A."/>
            <person name="Beukes C."/>
            <person name="De Faria S.M."/>
            <person name="Gross E."/>
            <person name="Dos Reis Junior F.B."/>
            <person name="Simon M."/>
            <person name="Maluk M."/>
            <person name="Odee D.W."/>
            <person name="Kenicer G."/>
            <person name="Young J.P.W."/>
            <person name="Reis V.M."/>
            <person name="Zilli J."/>
            <person name="James E.K."/>
        </authorList>
    </citation>
    <scope>NUCLEOTIDE SEQUENCE [LARGE SCALE GENOMIC DNA]</scope>
    <source>
        <strain evidence="4 7">JPY530</strain>
    </source>
</reference>
<dbReference type="PANTHER" id="PTHR44051">
    <property type="entry name" value="GLUTATHIONE S-TRANSFERASE-RELATED"/>
    <property type="match status" value="1"/>
</dbReference>
<dbReference type="Proteomes" id="UP001481677">
    <property type="component" value="Unassembled WGS sequence"/>
</dbReference>
<dbReference type="InterPro" id="IPR036282">
    <property type="entry name" value="Glutathione-S-Trfase_C_sf"/>
</dbReference>
<dbReference type="PANTHER" id="PTHR44051:SF19">
    <property type="entry name" value="DISULFIDE-BOND OXIDOREDUCTASE YFCG"/>
    <property type="match status" value="1"/>
</dbReference>
<evidence type="ECO:0000313" key="4">
    <source>
        <dbReference type="EMBL" id="MEM5338071.1"/>
    </source>
</evidence>
<dbReference type="SFLD" id="SFLDG00358">
    <property type="entry name" value="Main_(cytGST)"/>
    <property type="match status" value="1"/>
</dbReference>
<evidence type="ECO:0000256" key="1">
    <source>
        <dbReference type="RuleBase" id="RU003494"/>
    </source>
</evidence>
<evidence type="ECO:0000313" key="6">
    <source>
        <dbReference type="Proteomes" id="UP000321776"/>
    </source>
</evidence>
<accession>A0A5C6V237</accession>
<name>A0A5C6V237_9BURK</name>
<dbReference type="AlphaFoldDB" id="A0A5C6V237"/>
<gene>
    <name evidence="5" type="ORF">FRZ40_34595</name>
    <name evidence="4" type="ORF">V4C56_00350</name>
</gene>
<dbReference type="SUPFAM" id="SSF52833">
    <property type="entry name" value="Thioredoxin-like"/>
    <property type="match status" value="1"/>
</dbReference>
<protein>
    <submittedName>
        <fullName evidence="4 5">Glutathione S-transferase</fullName>
    </submittedName>
</protein>
<organism evidence="5 6">
    <name type="scientific">Paraburkholderia azotifigens</name>
    <dbReference type="NCBI Taxonomy" id="2057004"/>
    <lineage>
        <taxon>Bacteria</taxon>
        <taxon>Pseudomonadati</taxon>
        <taxon>Pseudomonadota</taxon>
        <taxon>Betaproteobacteria</taxon>
        <taxon>Burkholderiales</taxon>
        <taxon>Burkholderiaceae</taxon>
        <taxon>Paraburkholderia</taxon>
    </lineage>
</organism>
<dbReference type="PROSITE" id="PS50405">
    <property type="entry name" value="GST_CTER"/>
    <property type="match status" value="1"/>
</dbReference>
<dbReference type="EMBL" id="VOQS01000005">
    <property type="protein sequence ID" value="TXC79513.1"/>
    <property type="molecule type" value="Genomic_DNA"/>
</dbReference>
<dbReference type="RefSeq" id="WP_147237199.1">
    <property type="nucleotide sequence ID" value="NZ_JAZHFZ010000001.1"/>
</dbReference>
<comment type="similarity">
    <text evidence="1">Belongs to the GST superfamily.</text>
</comment>
<dbReference type="GO" id="GO:0016740">
    <property type="term" value="F:transferase activity"/>
    <property type="evidence" value="ECO:0007669"/>
    <property type="project" value="UniProtKB-KW"/>
</dbReference>
<dbReference type="PROSITE" id="PS50404">
    <property type="entry name" value="GST_NTER"/>
    <property type="match status" value="1"/>
</dbReference>
<feature type="domain" description="GST N-terminal" evidence="2">
    <location>
        <begin position="16"/>
        <end position="103"/>
    </location>
</feature>
<dbReference type="CDD" id="cd03048">
    <property type="entry name" value="GST_N_Ure2p_like"/>
    <property type="match status" value="1"/>
</dbReference>
<keyword evidence="7" id="KW-1185">Reference proteome</keyword>
<feature type="domain" description="GST C-terminal" evidence="3">
    <location>
        <begin position="106"/>
        <end position="231"/>
    </location>
</feature>
<sequence length="231" mass="26015">MTLHHPIFTRWPAQYPDRLQLFSLPTPNGVKVGIMLEETGLAYEAHRIDIIANEHHDPAFLALNPNGKIPAIYDPDGPGGRPLPLFESGAILIYLADKTGRLLSTDPHTRFETIQWLMWQMGGVGPMFGQVGFFNKFAGKAWEDKRPLDRYASESARLLGVLDERLAGRDWVMGADYSIADISLLGWVRNLIGFYEARDLVGFERFAHVQRWFDRGLARPAVQRGLEVTAA</sequence>
<reference evidence="5 6" key="1">
    <citation type="journal article" date="2018" name="Int. J. Syst. Evol. Microbiol.">
        <title>Paraburkholderia azotifigens sp. nov., a nitrogen-fixing bacterium isolated from paddy soil.</title>
        <authorList>
            <person name="Choi G.M."/>
            <person name="Im W.T."/>
        </authorList>
    </citation>
    <scope>NUCLEOTIDE SEQUENCE [LARGE SCALE GENOMIC DNA]</scope>
    <source>
        <strain evidence="5 6">NF 2-5-3</strain>
    </source>
</reference>
<dbReference type="InterPro" id="IPR040079">
    <property type="entry name" value="Glutathione_S-Trfase"/>
</dbReference>
<dbReference type="InterPro" id="IPR010987">
    <property type="entry name" value="Glutathione-S-Trfase_C-like"/>
</dbReference>
<evidence type="ECO:0000313" key="7">
    <source>
        <dbReference type="Proteomes" id="UP001481677"/>
    </source>
</evidence>
<dbReference type="InterPro" id="IPR004045">
    <property type="entry name" value="Glutathione_S-Trfase_N"/>
</dbReference>
<keyword evidence="5" id="KW-0808">Transferase</keyword>
<dbReference type="Pfam" id="PF00043">
    <property type="entry name" value="GST_C"/>
    <property type="match status" value="1"/>
</dbReference>
<dbReference type="SFLD" id="SFLDS00019">
    <property type="entry name" value="Glutathione_Transferase_(cytos"/>
    <property type="match status" value="1"/>
</dbReference>
<reference evidence="5" key="2">
    <citation type="submission" date="2019-08" db="EMBL/GenBank/DDBJ databases">
        <authorList>
            <person name="Im W.-T."/>
        </authorList>
    </citation>
    <scope>NUCLEOTIDE SEQUENCE</scope>
    <source>
        <strain evidence="5">NF 2-5-3</strain>
    </source>
</reference>
<dbReference type="SUPFAM" id="SSF47616">
    <property type="entry name" value="GST C-terminal domain-like"/>
    <property type="match status" value="1"/>
</dbReference>
<dbReference type="InterPro" id="IPR036249">
    <property type="entry name" value="Thioredoxin-like_sf"/>
</dbReference>
<evidence type="ECO:0000259" key="2">
    <source>
        <dbReference type="PROSITE" id="PS50404"/>
    </source>
</evidence>
<evidence type="ECO:0000313" key="5">
    <source>
        <dbReference type="EMBL" id="TXC79513.1"/>
    </source>
</evidence>
<dbReference type="Gene3D" id="3.40.30.10">
    <property type="entry name" value="Glutaredoxin"/>
    <property type="match status" value="1"/>
</dbReference>
<dbReference type="Gene3D" id="1.20.1050.10">
    <property type="match status" value="1"/>
</dbReference>
<dbReference type="Proteomes" id="UP000321776">
    <property type="component" value="Unassembled WGS sequence"/>
</dbReference>